<dbReference type="Pfam" id="PF00107">
    <property type="entry name" value="ADH_zinc_N"/>
    <property type="match status" value="1"/>
</dbReference>
<keyword evidence="3" id="KW-0479">Metal-binding</keyword>
<feature type="region of interest" description="Disordered" evidence="6">
    <location>
        <begin position="1"/>
        <end position="58"/>
    </location>
</feature>
<accession>A0ABQ7FII4</accession>
<reference evidence="9 10" key="1">
    <citation type="submission" date="2019-10" db="EMBL/GenBank/DDBJ databases">
        <title>Streptomyces tenebrisbrunneis sp.nov., an endogenous actinomycete isolated from of Lycium ruthenicum.</title>
        <authorList>
            <person name="Ma L."/>
        </authorList>
    </citation>
    <scope>NUCLEOTIDE SEQUENCE [LARGE SCALE GENOMIC DNA]</scope>
    <source>
        <strain evidence="9 10">TRM 66187</strain>
    </source>
</reference>
<organism evidence="9 10">
    <name type="scientific">Streptomyces lycii</name>
    <dbReference type="NCBI Taxonomy" id="2654337"/>
    <lineage>
        <taxon>Bacteria</taxon>
        <taxon>Bacillati</taxon>
        <taxon>Actinomycetota</taxon>
        <taxon>Actinomycetes</taxon>
        <taxon>Kitasatosporales</taxon>
        <taxon>Streptomycetaceae</taxon>
        <taxon>Streptomyces</taxon>
    </lineage>
</organism>
<evidence type="ECO:0000256" key="2">
    <source>
        <dbReference type="ARBA" id="ARBA00008072"/>
    </source>
</evidence>
<dbReference type="InterPro" id="IPR013149">
    <property type="entry name" value="ADH-like_C"/>
</dbReference>
<feature type="compositionally biased region" description="Low complexity" evidence="6">
    <location>
        <begin position="1"/>
        <end position="46"/>
    </location>
</feature>
<dbReference type="SUPFAM" id="SSF50129">
    <property type="entry name" value="GroES-like"/>
    <property type="match status" value="1"/>
</dbReference>
<keyword evidence="4" id="KW-0862">Zinc</keyword>
<feature type="domain" description="Alcohol dehydrogenase-like N-terminal" evidence="8">
    <location>
        <begin position="81"/>
        <end position="191"/>
    </location>
</feature>
<dbReference type="Proteomes" id="UP000621266">
    <property type="component" value="Unassembled WGS sequence"/>
</dbReference>
<evidence type="ECO:0000256" key="1">
    <source>
        <dbReference type="ARBA" id="ARBA00001947"/>
    </source>
</evidence>
<evidence type="ECO:0000313" key="10">
    <source>
        <dbReference type="Proteomes" id="UP000621266"/>
    </source>
</evidence>
<dbReference type="RefSeq" id="WP_156206188.1">
    <property type="nucleotide sequence ID" value="NZ_WHPN01000271.1"/>
</dbReference>
<dbReference type="Gene3D" id="3.90.180.10">
    <property type="entry name" value="Medium-chain alcohol dehydrogenases, catalytic domain"/>
    <property type="match status" value="1"/>
</dbReference>
<dbReference type="PANTHER" id="PTHR43161">
    <property type="entry name" value="SORBITOL DEHYDROGENASE"/>
    <property type="match status" value="1"/>
</dbReference>
<dbReference type="Gene3D" id="3.40.50.720">
    <property type="entry name" value="NAD(P)-binding Rossmann-like Domain"/>
    <property type="match status" value="1"/>
</dbReference>
<dbReference type="InterPro" id="IPR036291">
    <property type="entry name" value="NAD(P)-bd_dom_sf"/>
</dbReference>
<evidence type="ECO:0000256" key="4">
    <source>
        <dbReference type="ARBA" id="ARBA00022833"/>
    </source>
</evidence>
<proteinExistence type="inferred from homology"/>
<keyword evidence="10" id="KW-1185">Reference proteome</keyword>
<evidence type="ECO:0000256" key="6">
    <source>
        <dbReference type="SAM" id="MobiDB-lite"/>
    </source>
</evidence>
<evidence type="ECO:0000256" key="5">
    <source>
        <dbReference type="ARBA" id="ARBA00023002"/>
    </source>
</evidence>
<dbReference type="Pfam" id="PF08240">
    <property type="entry name" value="ADH_N"/>
    <property type="match status" value="1"/>
</dbReference>
<dbReference type="InterPro" id="IPR011032">
    <property type="entry name" value="GroES-like_sf"/>
</dbReference>
<protein>
    <submittedName>
        <fullName evidence="9">Alcohol dehydrogenase catalytic domain-containing protein</fullName>
    </submittedName>
</protein>
<evidence type="ECO:0000259" key="7">
    <source>
        <dbReference type="Pfam" id="PF00107"/>
    </source>
</evidence>
<comment type="cofactor">
    <cofactor evidence="1">
        <name>Zn(2+)</name>
        <dbReference type="ChEBI" id="CHEBI:29105"/>
    </cofactor>
</comment>
<evidence type="ECO:0000256" key="3">
    <source>
        <dbReference type="ARBA" id="ARBA00022723"/>
    </source>
</evidence>
<evidence type="ECO:0000313" key="9">
    <source>
        <dbReference type="EMBL" id="KAF4408475.1"/>
    </source>
</evidence>
<gene>
    <name evidence="9" type="ORF">GCU69_13635</name>
</gene>
<keyword evidence="5" id="KW-0560">Oxidoreductase</keyword>
<evidence type="ECO:0000259" key="8">
    <source>
        <dbReference type="Pfam" id="PF08240"/>
    </source>
</evidence>
<dbReference type="SUPFAM" id="SSF51735">
    <property type="entry name" value="NAD(P)-binding Rossmann-fold domains"/>
    <property type="match status" value="1"/>
</dbReference>
<dbReference type="PANTHER" id="PTHR43161:SF23">
    <property type="entry name" value="(R,R)-BUTANEDIOL DEHYDROGENASE-RELATED"/>
    <property type="match status" value="1"/>
</dbReference>
<sequence>MNPTRTTGAARPTADTADTADVPSGRPATAGRPAAATGPGVAASAARDSHGGPGSGTVRQVVLGEDGRIQLQEGPAPGPCGPNDVLLAPLRLGICGSDVHVLRRAHPFVSPPVVTGHECAARVVATGAEVTACAAGDMVVVNPLLTCGGCERCRSGRANLCPSAKVLGFAVPGAARDRFVLDQRYCHRVPDGVPAARAVLAEPLAVGWHAAGRVTDGLGRVLVIGGGPVGLAVLAAARARGARHITLAEPVAAKRALAERGGADRVLDTAGAAGAAVADTVFDCVAAPATLAAAGAAAVPGGTVVVVGVPSGDRPLPLARLQRWEIDVLGTGLYLGADIDAVIARIAADPAVGDGLVTAEHPVERAADAFAATDDPEQVKVLISWPEPAGD</sequence>
<comment type="similarity">
    <text evidence="2">Belongs to the zinc-containing alcohol dehydrogenase family.</text>
</comment>
<dbReference type="EMBL" id="WHPN01000271">
    <property type="protein sequence ID" value="KAF4408475.1"/>
    <property type="molecule type" value="Genomic_DNA"/>
</dbReference>
<comment type="caution">
    <text evidence="9">The sequence shown here is derived from an EMBL/GenBank/DDBJ whole genome shotgun (WGS) entry which is preliminary data.</text>
</comment>
<name>A0ABQ7FII4_9ACTN</name>
<dbReference type="InterPro" id="IPR013154">
    <property type="entry name" value="ADH-like_N"/>
</dbReference>
<feature type="domain" description="Alcohol dehydrogenase-like C-terminal" evidence="7">
    <location>
        <begin position="228"/>
        <end position="347"/>
    </location>
</feature>